<dbReference type="SMART" id="SM01023">
    <property type="entry name" value="BAF"/>
    <property type="match status" value="1"/>
</dbReference>
<reference evidence="3" key="1">
    <citation type="submission" date="2023-03" db="EMBL/GenBank/DDBJ databases">
        <authorList>
            <person name="Steffen K."/>
            <person name="Cardenas P."/>
        </authorList>
    </citation>
    <scope>NUCLEOTIDE SEQUENCE</scope>
</reference>
<protein>
    <submittedName>
        <fullName evidence="3">Barrier-to-autointegration factor</fullName>
    </submittedName>
</protein>
<proteinExistence type="predicted"/>
<dbReference type="EMBL" id="CASHTH010002588">
    <property type="protein sequence ID" value="CAI8032211.1"/>
    <property type="molecule type" value="Genomic_DNA"/>
</dbReference>
<accession>A0AA35SP87</accession>
<evidence type="ECO:0000313" key="3">
    <source>
        <dbReference type="EMBL" id="CAI8032211.1"/>
    </source>
</evidence>
<dbReference type="PANTHER" id="PTHR47507">
    <property type="entry name" value="BARRIER TO AUTOINTEGRATION FACTOR 2"/>
    <property type="match status" value="1"/>
</dbReference>
<dbReference type="Proteomes" id="UP001174909">
    <property type="component" value="Unassembled WGS sequence"/>
</dbReference>
<dbReference type="InterPro" id="IPR004122">
    <property type="entry name" value="BAF_prot"/>
</dbReference>
<dbReference type="GO" id="GO:0003677">
    <property type="term" value="F:DNA binding"/>
    <property type="evidence" value="ECO:0007669"/>
    <property type="project" value="InterPro"/>
</dbReference>
<dbReference type="GO" id="GO:0000793">
    <property type="term" value="C:condensed chromosome"/>
    <property type="evidence" value="ECO:0007669"/>
    <property type="project" value="TreeGrafter"/>
</dbReference>
<name>A0AA35SP87_GEOBA</name>
<dbReference type="PANTHER" id="PTHR47507:SF6">
    <property type="entry name" value="BARRIER-TO-AUTOINTEGRATION FACTOR"/>
    <property type="match status" value="1"/>
</dbReference>
<dbReference type="Pfam" id="PF02961">
    <property type="entry name" value="SAM_BAF"/>
    <property type="match status" value="1"/>
</dbReference>
<dbReference type="AlphaFoldDB" id="A0AA35SP87"/>
<dbReference type="GO" id="GO:0005634">
    <property type="term" value="C:nucleus"/>
    <property type="evidence" value="ECO:0007669"/>
    <property type="project" value="UniProtKB-SubCell"/>
</dbReference>
<evidence type="ECO:0000256" key="2">
    <source>
        <dbReference type="ARBA" id="ARBA00023242"/>
    </source>
</evidence>
<sequence>VVCVYVSGKEVSVIVDPVSIFWRNSCILLVNAPKVIRSFNTERDPFKKREMSSTSQKHRKFVGEPMRNKDVRELAGIGRFYGQRLKTKGFGKARSVLGQYLVLNGDDFMDWLGGACYATPKQQRDCLECLKEWCEQHL</sequence>
<dbReference type="InterPro" id="IPR051387">
    <property type="entry name" value="BAF"/>
</dbReference>
<gene>
    <name evidence="3" type="ORF">GBAR_LOCUS18234</name>
</gene>
<keyword evidence="2" id="KW-0539">Nucleus</keyword>
<keyword evidence="4" id="KW-1185">Reference proteome</keyword>
<evidence type="ECO:0000256" key="1">
    <source>
        <dbReference type="ARBA" id="ARBA00004123"/>
    </source>
</evidence>
<organism evidence="3 4">
    <name type="scientific">Geodia barretti</name>
    <name type="common">Barrett's horny sponge</name>
    <dbReference type="NCBI Taxonomy" id="519541"/>
    <lineage>
        <taxon>Eukaryota</taxon>
        <taxon>Metazoa</taxon>
        <taxon>Porifera</taxon>
        <taxon>Demospongiae</taxon>
        <taxon>Heteroscleromorpha</taxon>
        <taxon>Tetractinellida</taxon>
        <taxon>Astrophorina</taxon>
        <taxon>Geodiidae</taxon>
        <taxon>Geodia</taxon>
    </lineage>
</organism>
<dbReference type="SUPFAM" id="SSF47798">
    <property type="entry name" value="Barrier-to-autointegration factor, BAF"/>
    <property type="match status" value="1"/>
</dbReference>
<dbReference type="InterPro" id="IPR036617">
    <property type="entry name" value="BAF_sf"/>
</dbReference>
<comment type="caution">
    <text evidence="3">The sequence shown here is derived from an EMBL/GenBank/DDBJ whole genome shotgun (WGS) entry which is preliminary data.</text>
</comment>
<comment type="subcellular location">
    <subcellularLocation>
        <location evidence="1">Nucleus</location>
    </subcellularLocation>
</comment>
<evidence type="ECO:0000313" key="4">
    <source>
        <dbReference type="Proteomes" id="UP001174909"/>
    </source>
</evidence>
<dbReference type="Gene3D" id="1.10.150.40">
    <property type="entry name" value="Barrier-to-autointegration factor, BAF"/>
    <property type="match status" value="1"/>
</dbReference>
<feature type="non-terminal residue" evidence="3">
    <location>
        <position position="1"/>
    </location>
</feature>
<dbReference type="GO" id="GO:0051276">
    <property type="term" value="P:chromosome organization"/>
    <property type="evidence" value="ECO:0007669"/>
    <property type="project" value="TreeGrafter"/>
</dbReference>